<comment type="caution">
    <text evidence="1">The sequence shown here is derived from an EMBL/GenBank/DDBJ whole genome shotgun (WGS) entry which is preliminary data.</text>
</comment>
<reference evidence="1 2" key="1">
    <citation type="submission" date="2018-03" db="EMBL/GenBank/DDBJ databases">
        <title>Genomic Encyclopedia of Archaeal and Bacterial Type Strains, Phase II (KMG-II): from individual species to whole genera.</title>
        <authorList>
            <person name="Goeker M."/>
        </authorList>
    </citation>
    <scope>NUCLEOTIDE SEQUENCE [LARGE SCALE GENOMIC DNA]</scope>
    <source>
        <strain evidence="1 2">DSM 28229</strain>
    </source>
</reference>
<dbReference type="OrthoDB" id="6195808at2"/>
<sequence length="140" mass="15698">MKLLSITSIIFITLLLSSFFGVKQDEDKGWVKIAEKVVNYKAETDQVKVQNSDQEVTKIKIKCIQGTVKLKEIKAFMSDGKDENLNIKGIGVLHDGMSSFSMDLPGKDNKLEKLEFKYDAVGNVLVSKKGKVEVWGKKKD</sequence>
<accession>A0A315ZGG1</accession>
<dbReference type="RefSeq" id="WP_109615473.1">
    <property type="nucleotide sequence ID" value="NZ_QGDO01000001.1"/>
</dbReference>
<dbReference type="EMBL" id="QGDO01000001">
    <property type="protein sequence ID" value="PWJ43948.1"/>
    <property type="molecule type" value="Genomic_DNA"/>
</dbReference>
<dbReference type="AlphaFoldDB" id="A0A315ZGG1"/>
<organism evidence="1 2">
    <name type="scientific">Sediminitomix flava</name>
    <dbReference type="NCBI Taxonomy" id="379075"/>
    <lineage>
        <taxon>Bacteria</taxon>
        <taxon>Pseudomonadati</taxon>
        <taxon>Bacteroidota</taxon>
        <taxon>Cytophagia</taxon>
        <taxon>Cytophagales</taxon>
        <taxon>Flammeovirgaceae</taxon>
        <taxon>Sediminitomix</taxon>
    </lineage>
</organism>
<evidence type="ECO:0000313" key="2">
    <source>
        <dbReference type="Proteomes" id="UP000245535"/>
    </source>
</evidence>
<protein>
    <submittedName>
        <fullName evidence="1">Uncharacterized protein</fullName>
    </submittedName>
</protein>
<evidence type="ECO:0000313" key="1">
    <source>
        <dbReference type="EMBL" id="PWJ43948.1"/>
    </source>
</evidence>
<keyword evidence="2" id="KW-1185">Reference proteome</keyword>
<gene>
    <name evidence="1" type="ORF">BC781_101298</name>
</gene>
<name>A0A315ZGG1_SEDFL</name>
<dbReference type="Proteomes" id="UP000245535">
    <property type="component" value="Unassembled WGS sequence"/>
</dbReference>
<proteinExistence type="predicted"/>